<name>A0ABT2ELR6_9BACT</name>
<dbReference type="Gene3D" id="1.10.10.10">
    <property type="entry name" value="Winged helix-like DNA-binding domain superfamily/Winged helix DNA-binding domain"/>
    <property type="match status" value="1"/>
</dbReference>
<reference evidence="1 2" key="1">
    <citation type="submission" date="2022-08" db="EMBL/GenBank/DDBJ databases">
        <title>Bacterial and archaeal communities from various locations to study Microbial Dark Matter (Phase II).</title>
        <authorList>
            <person name="Stepanauskas R."/>
        </authorList>
    </citation>
    <scope>NUCLEOTIDE SEQUENCE [LARGE SCALE GENOMIC DNA]</scope>
    <source>
        <strain evidence="1 2">PD1</strain>
    </source>
</reference>
<keyword evidence="2" id="KW-1185">Reference proteome</keyword>
<evidence type="ECO:0000313" key="1">
    <source>
        <dbReference type="EMBL" id="MCS3918889.1"/>
    </source>
</evidence>
<dbReference type="InterPro" id="IPR036388">
    <property type="entry name" value="WH-like_DNA-bd_sf"/>
</dbReference>
<gene>
    <name evidence="1" type="ORF">M2350_001289</name>
</gene>
<sequence length="104" mass="11792">MAEIKERKIVRTEHPHIVKVEGVRGGKEIVNGTGVPVWAIAFLWKTGSKPEEIAEEHGLTLNQVFDALSYYLDHQAEIDKQIEESRQLPEGFIVDEQSIVKRKG</sequence>
<evidence type="ECO:0000313" key="2">
    <source>
        <dbReference type="Proteomes" id="UP001204798"/>
    </source>
</evidence>
<dbReference type="RefSeq" id="WP_020250239.1">
    <property type="nucleotide sequence ID" value="NZ_CP130454.1"/>
</dbReference>
<accession>A0ABT2ELR6</accession>
<proteinExistence type="predicted"/>
<dbReference type="EMBL" id="JANUCP010000002">
    <property type="protein sequence ID" value="MCS3918889.1"/>
    <property type="molecule type" value="Genomic_DNA"/>
</dbReference>
<dbReference type="Proteomes" id="UP001204798">
    <property type="component" value="Unassembled WGS sequence"/>
</dbReference>
<protein>
    <submittedName>
        <fullName evidence="1">Uncharacterized protein (DUF433 family)</fullName>
    </submittedName>
</protein>
<dbReference type="PANTHER" id="PTHR34849:SF1">
    <property type="entry name" value="SLR0770 PROTEIN"/>
    <property type="match status" value="1"/>
</dbReference>
<dbReference type="Pfam" id="PF04255">
    <property type="entry name" value="DUF433"/>
    <property type="match status" value="1"/>
</dbReference>
<organism evidence="1 2">
    <name type="scientific">Candidatus Fervidibacter sacchari</name>
    <dbReference type="NCBI Taxonomy" id="1448929"/>
    <lineage>
        <taxon>Bacteria</taxon>
        <taxon>Candidatus Fervidibacterota</taxon>
        <taxon>Candidatus Fervidibacter</taxon>
    </lineage>
</organism>
<dbReference type="InterPro" id="IPR007367">
    <property type="entry name" value="DUF433"/>
</dbReference>
<dbReference type="InterPro" id="IPR009057">
    <property type="entry name" value="Homeodomain-like_sf"/>
</dbReference>
<dbReference type="PANTHER" id="PTHR34849">
    <property type="entry name" value="SSL5025 PROTEIN"/>
    <property type="match status" value="1"/>
</dbReference>
<comment type="caution">
    <text evidence="1">The sequence shown here is derived from an EMBL/GenBank/DDBJ whole genome shotgun (WGS) entry which is preliminary data.</text>
</comment>
<dbReference type="SUPFAM" id="SSF46689">
    <property type="entry name" value="Homeodomain-like"/>
    <property type="match status" value="1"/>
</dbReference>